<dbReference type="SUPFAM" id="SSF52540">
    <property type="entry name" value="P-loop containing nucleoside triphosphate hydrolases"/>
    <property type="match status" value="1"/>
</dbReference>
<dbReference type="Gene3D" id="3.40.50.300">
    <property type="entry name" value="P-loop containing nucleotide triphosphate hydrolases"/>
    <property type="match status" value="1"/>
</dbReference>
<evidence type="ECO:0000313" key="3">
    <source>
        <dbReference type="EMBL" id="SVE15808.1"/>
    </source>
</evidence>
<protein>
    <recommendedName>
        <fullName evidence="2">LapB rubredoxin metal binding domain-containing protein</fullName>
    </recommendedName>
</protein>
<evidence type="ECO:0000256" key="1">
    <source>
        <dbReference type="ARBA" id="ARBA00022723"/>
    </source>
</evidence>
<gene>
    <name evidence="3" type="ORF">METZ01_LOCUS468662</name>
</gene>
<proteinExistence type="predicted"/>
<evidence type="ECO:0000259" key="2">
    <source>
        <dbReference type="Pfam" id="PF18073"/>
    </source>
</evidence>
<keyword evidence="1" id="KW-0479">Metal-binding</keyword>
<name>A0A383B8P5_9ZZZZ</name>
<dbReference type="GO" id="GO:0046872">
    <property type="term" value="F:metal ion binding"/>
    <property type="evidence" value="ECO:0007669"/>
    <property type="project" value="UniProtKB-KW"/>
</dbReference>
<accession>A0A383B8P5</accession>
<reference evidence="3" key="1">
    <citation type="submission" date="2018-05" db="EMBL/GenBank/DDBJ databases">
        <authorList>
            <person name="Lanie J.A."/>
            <person name="Ng W.-L."/>
            <person name="Kazmierczak K.M."/>
            <person name="Andrzejewski T.M."/>
            <person name="Davidsen T.M."/>
            <person name="Wayne K.J."/>
            <person name="Tettelin H."/>
            <person name="Glass J.I."/>
            <person name="Rusch D."/>
            <person name="Podicherti R."/>
            <person name="Tsui H.-C.T."/>
            <person name="Winkler M.E."/>
        </authorList>
    </citation>
    <scope>NUCLEOTIDE SEQUENCE</scope>
</reference>
<dbReference type="EMBL" id="UINC01198031">
    <property type="protein sequence ID" value="SVE15808.1"/>
    <property type="molecule type" value="Genomic_DNA"/>
</dbReference>
<organism evidence="3">
    <name type="scientific">marine metagenome</name>
    <dbReference type="NCBI Taxonomy" id="408172"/>
    <lineage>
        <taxon>unclassified sequences</taxon>
        <taxon>metagenomes</taxon>
        <taxon>ecological metagenomes</taxon>
    </lineage>
</organism>
<feature type="non-terminal residue" evidence="3">
    <location>
        <position position="105"/>
    </location>
</feature>
<dbReference type="Pfam" id="PF18073">
    <property type="entry name" value="Zn_ribbon_LapB"/>
    <property type="match status" value="1"/>
</dbReference>
<dbReference type="AlphaFoldDB" id="A0A383B8P5"/>
<sequence>MILKLSWSCMAEFQYKCSNCEKIALKWEGKCSGCEAWGTFEEIHVSQNVRFKFDSNKELQTVELSRIDDKEDFRYQFFSNELNMVFGGGLLPGSVTLIAGEPGVG</sequence>
<dbReference type="InterPro" id="IPR027417">
    <property type="entry name" value="P-loop_NTPase"/>
</dbReference>
<dbReference type="PRINTS" id="PR01874">
    <property type="entry name" value="DNAREPAIRADA"/>
</dbReference>
<feature type="domain" description="LapB rubredoxin metal binding" evidence="2">
    <location>
        <begin position="15"/>
        <end position="42"/>
    </location>
</feature>
<dbReference type="InterPro" id="IPR041166">
    <property type="entry name" value="Rubredoxin_2"/>
</dbReference>